<feature type="compositionally biased region" description="Basic and acidic residues" evidence="1">
    <location>
        <begin position="17"/>
        <end position="27"/>
    </location>
</feature>
<proteinExistence type="predicted"/>
<dbReference type="EMBL" id="JAGMWT010000008">
    <property type="protein sequence ID" value="KAH7123969.1"/>
    <property type="molecule type" value="Genomic_DNA"/>
</dbReference>
<evidence type="ECO:0000313" key="2">
    <source>
        <dbReference type="EMBL" id="KAH7123969.1"/>
    </source>
</evidence>
<gene>
    <name evidence="2" type="ORF">B0J11DRAFT_326901</name>
</gene>
<feature type="region of interest" description="Disordered" evidence="1">
    <location>
        <begin position="1"/>
        <end position="226"/>
    </location>
</feature>
<dbReference type="AlphaFoldDB" id="A0A9P9DQK4"/>
<dbReference type="Proteomes" id="UP000700596">
    <property type="component" value="Unassembled WGS sequence"/>
</dbReference>
<evidence type="ECO:0000256" key="1">
    <source>
        <dbReference type="SAM" id="MobiDB-lite"/>
    </source>
</evidence>
<feature type="compositionally biased region" description="Low complexity" evidence="1">
    <location>
        <begin position="120"/>
        <end position="139"/>
    </location>
</feature>
<feature type="compositionally biased region" description="Polar residues" evidence="1">
    <location>
        <begin position="140"/>
        <end position="166"/>
    </location>
</feature>
<evidence type="ECO:0000313" key="3">
    <source>
        <dbReference type="Proteomes" id="UP000700596"/>
    </source>
</evidence>
<protein>
    <submittedName>
        <fullName evidence="2">Uncharacterized protein</fullName>
    </submittedName>
</protein>
<feature type="compositionally biased region" description="Polar residues" evidence="1">
    <location>
        <begin position="90"/>
        <end position="99"/>
    </location>
</feature>
<sequence>MKNWRKAKNVIGVTHPRKADEKLHPDYLDQELEPPDDPPPNPHRYHNQPPNPDPNNYNNHNGLDSPFPGQQSNNYIPPPDPRAQQQPAQNGYSNHQSWSPPQQHYPYPVHHQQSAYANTYQGPQSPSYPNSSPPQAQAPLQNYTRPSMDSQHSSNFQFPNTYMSSPPTSPAVHDNMLHSPPLHGNGNWSDAAIQQEPQTYPPPPERALMYRPPADYSAFTSPNGTISSQRTLGTSAVCQIHNELRDHSGRCPVCSQSYRT</sequence>
<organism evidence="2 3">
    <name type="scientific">Dendryphion nanum</name>
    <dbReference type="NCBI Taxonomy" id="256645"/>
    <lineage>
        <taxon>Eukaryota</taxon>
        <taxon>Fungi</taxon>
        <taxon>Dikarya</taxon>
        <taxon>Ascomycota</taxon>
        <taxon>Pezizomycotina</taxon>
        <taxon>Dothideomycetes</taxon>
        <taxon>Pleosporomycetidae</taxon>
        <taxon>Pleosporales</taxon>
        <taxon>Torulaceae</taxon>
        <taxon>Dendryphion</taxon>
    </lineage>
</organism>
<name>A0A9P9DQK4_9PLEO</name>
<accession>A0A9P9DQK4</accession>
<feature type="compositionally biased region" description="Low complexity" evidence="1">
    <location>
        <begin position="100"/>
        <end position="113"/>
    </location>
</feature>
<keyword evidence="3" id="KW-1185">Reference proteome</keyword>
<reference evidence="2" key="1">
    <citation type="journal article" date="2021" name="Nat. Commun.">
        <title>Genetic determinants of endophytism in the Arabidopsis root mycobiome.</title>
        <authorList>
            <person name="Mesny F."/>
            <person name="Miyauchi S."/>
            <person name="Thiergart T."/>
            <person name="Pickel B."/>
            <person name="Atanasova L."/>
            <person name="Karlsson M."/>
            <person name="Huettel B."/>
            <person name="Barry K.W."/>
            <person name="Haridas S."/>
            <person name="Chen C."/>
            <person name="Bauer D."/>
            <person name="Andreopoulos W."/>
            <person name="Pangilinan J."/>
            <person name="LaButti K."/>
            <person name="Riley R."/>
            <person name="Lipzen A."/>
            <person name="Clum A."/>
            <person name="Drula E."/>
            <person name="Henrissat B."/>
            <person name="Kohler A."/>
            <person name="Grigoriev I.V."/>
            <person name="Martin F.M."/>
            <person name="Hacquard S."/>
        </authorList>
    </citation>
    <scope>NUCLEOTIDE SEQUENCE</scope>
    <source>
        <strain evidence="2">MPI-CAGE-CH-0243</strain>
    </source>
</reference>
<comment type="caution">
    <text evidence="2">The sequence shown here is derived from an EMBL/GenBank/DDBJ whole genome shotgun (WGS) entry which is preliminary data.</text>
</comment>